<evidence type="ECO:0000313" key="2">
    <source>
        <dbReference type="EnsemblPlants" id="Zm00001eb072070_P001"/>
    </source>
</evidence>
<organism evidence="2 3">
    <name type="scientific">Zea mays</name>
    <name type="common">Maize</name>
    <dbReference type="NCBI Taxonomy" id="4577"/>
    <lineage>
        <taxon>Eukaryota</taxon>
        <taxon>Viridiplantae</taxon>
        <taxon>Streptophyta</taxon>
        <taxon>Embryophyta</taxon>
        <taxon>Tracheophyta</taxon>
        <taxon>Spermatophyta</taxon>
        <taxon>Magnoliopsida</taxon>
        <taxon>Liliopsida</taxon>
        <taxon>Poales</taxon>
        <taxon>Poaceae</taxon>
        <taxon>PACMAD clade</taxon>
        <taxon>Panicoideae</taxon>
        <taxon>Andropogonodae</taxon>
        <taxon>Andropogoneae</taxon>
        <taxon>Tripsacinae</taxon>
        <taxon>Zea</taxon>
    </lineage>
</organism>
<accession>A0A804MB19</accession>
<sequence length="111" mass="11912">MSNTSSSSSGERAMQRRRAVEILFPSEAEAAADFVDDGVSIPRVSATASATVAPSAGSGNMEDSQTLIDKALAELPQELADLAKDPKNHARSKDPGWKYGFWPNETKKEMV</sequence>
<dbReference type="EnsemblPlants" id="Zm00001eb072070_T001">
    <property type="protein sequence ID" value="Zm00001eb072070_P001"/>
    <property type="gene ID" value="Zm00001eb072070"/>
</dbReference>
<evidence type="ECO:0000313" key="3">
    <source>
        <dbReference type="Proteomes" id="UP000007305"/>
    </source>
</evidence>
<name>A0A804MB19_MAIZE</name>
<proteinExistence type="predicted"/>
<evidence type="ECO:0000256" key="1">
    <source>
        <dbReference type="SAM" id="MobiDB-lite"/>
    </source>
</evidence>
<dbReference type="AlphaFoldDB" id="A0A804MB19"/>
<feature type="compositionally biased region" description="Basic and acidic residues" evidence="1">
    <location>
        <begin position="85"/>
        <end position="96"/>
    </location>
</feature>
<reference evidence="2" key="3">
    <citation type="submission" date="2021-05" db="UniProtKB">
        <authorList>
            <consortium name="EnsemblPlants"/>
        </authorList>
    </citation>
    <scope>IDENTIFICATION</scope>
    <source>
        <strain evidence="2">cv. B73</strain>
    </source>
</reference>
<keyword evidence="3" id="KW-1185">Reference proteome</keyword>
<reference evidence="2" key="2">
    <citation type="submission" date="2019-07" db="EMBL/GenBank/DDBJ databases">
        <authorList>
            <person name="Seetharam A."/>
            <person name="Woodhouse M."/>
            <person name="Cannon E."/>
        </authorList>
    </citation>
    <scope>NUCLEOTIDE SEQUENCE [LARGE SCALE GENOMIC DNA]</scope>
    <source>
        <strain evidence="2">cv. B73</strain>
    </source>
</reference>
<dbReference type="Gramene" id="Zm00001eb072070_T001">
    <property type="protein sequence ID" value="Zm00001eb072070_P001"/>
    <property type="gene ID" value="Zm00001eb072070"/>
</dbReference>
<protein>
    <submittedName>
        <fullName evidence="2">Uncharacterized protein</fullName>
    </submittedName>
</protein>
<reference evidence="3" key="1">
    <citation type="submission" date="2015-12" db="EMBL/GenBank/DDBJ databases">
        <title>Update maize B73 reference genome by single molecule sequencing technologies.</title>
        <authorList>
            <consortium name="Maize Genome Sequencing Project"/>
            <person name="Ware D."/>
        </authorList>
    </citation>
    <scope>NUCLEOTIDE SEQUENCE [LARGE SCALE GENOMIC DNA]</scope>
    <source>
        <strain evidence="3">cv. B73</strain>
    </source>
</reference>
<dbReference type="Proteomes" id="UP000007305">
    <property type="component" value="Chromosome 2"/>
</dbReference>
<dbReference type="InParanoid" id="A0A804MB19"/>
<feature type="region of interest" description="Disordered" evidence="1">
    <location>
        <begin position="85"/>
        <end position="111"/>
    </location>
</feature>